<dbReference type="EMBL" id="CP036298">
    <property type="protein sequence ID" value="QDV23030.1"/>
    <property type="molecule type" value="Genomic_DNA"/>
</dbReference>
<dbReference type="Proteomes" id="UP000318017">
    <property type="component" value="Chromosome"/>
</dbReference>
<name>A0A518G398_9BACT</name>
<evidence type="ECO:0000313" key="1">
    <source>
        <dbReference type="EMBL" id="QDV23030.1"/>
    </source>
</evidence>
<dbReference type="AlphaFoldDB" id="A0A518G398"/>
<dbReference type="KEGG" id="ahel:Q31a_13230"/>
<gene>
    <name evidence="1" type="ORF">Q31a_13230</name>
</gene>
<accession>A0A518G398</accession>
<evidence type="ECO:0000313" key="2">
    <source>
        <dbReference type="Proteomes" id="UP000318017"/>
    </source>
</evidence>
<organism evidence="1 2">
    <name type="scientific">Aureliella helgolandensis</name>
    <dbReference type="NCBI Taxonomy" id="2527968"/>
    <lineage>
        <taxon>Bacteria</taxon>
        <taxon>Pseudomonadati</taxon>
        <taxon>Planctomycetota</taxon>
        <taxon>Planctomycetia</taxon>
        <taxon>Pirellulales</taxon>
        <taxon>Pirellulaceae</taxon>
        <taxon>Aureliella</taxon>
    </lineage>
</organism>
<reference evidence="1 2" key="1">
    <citation type="submission" date="2019-02" db="EMBL/GenBank/DDBJ databases">
        <title>Deep-cultivation of Planctomycetes and their phenomic and genomic characterization uncovers novel biology.</title>
        <authorList>
            <person name="Wiegand S."/>
            <person name="Jogler M."/>
            <person name="Boedeker C."/>
            <person name="Pinto D."/>
            <person name="Vollmers J."/>
            <person name="Rivas-Marin E."/>
            <person name="Kohn T."/>
            <person name="Peeters S.H."/>
            <person name="Heuer A."/>
            <person name="Rast P."/>
            <person name="Oberbeckmann S."/>
            <person name="Bunk B."/>
            <person name="Jeske O."/>
            <person name="Meyerdierks A."/>
            <person name="Storesund J.E."/>
            <person name="Kallscheuer N."/>
            <person name="Luecker S."/>
            <person name="Lage O.M."/>
            <person name="Pohl T."/>
            <person name="Merkel B.J."/>
            <person name="Hornburger P."/>
            <person name="Mueller R.-W."/>
            <person name="Bruemmer F."/>
            <person name="Labrenz M."/>
            <person name="Spormann A.M."/>
            <person name="Op den Camp H."/>
            <person name="Overmann J."/>
            <person name="Amann R."/>
            <person name="Jetten M.S.M."/>
            <person name="Mascher T."/>
            <person name="Medema M.H."/>
            <person name="Devos D.P."/>
            <person name="Kaster A.-K."/>
            <person name="Ovreas L."/>
            <person name="Rohde M."/>
            <person name="Galperin M.Y."/>
            <person name="Jogler C."/>
        </authorList>
    </citation>
    <scope>NUCLEOTIDE SEQUENCE [LARGE SCALE GENOMIC DNA]</scope>
    <source>
        <strain evidence="1 2">Q31a</strain>
    </source>
</reference>
<proteinExistence type="predicted"/>
<protein>
    <submittedName>
        <fullName evidence="1">Uncharacterized protein</fullName>
    </submittedName>
</protein>
<sequence>MLVNRNAIRRMSAAPMASAYCPECGEFAARAASGRCVSCEAKVRQAQAEAPEKPKREPLMRSNVGAGSLFVCICNRVARLGK</sequence>
<keyword evidence="2" id="KW-1185">Reference proteome</keyword>